<protein>
    <submittedName>
        <fullName evidence="2">Uncharacterized protein</fullName>
    </submittedName>
</protein>
<proteinExistence type="predicted"/>
<sequence length="177" mass="18472">MPQEHRRARLQTILTRRIQISYSSAAILTVEDGTIAAVDAAACCSEPAPSMALKIVNFQRAIYAPPRRGAPLSDAEPVQHARAAADDGEVPTAEGPRGVFRPGPAGERRGQRIVDGGRCGRGLQGVGGRGDERPVEAQQRGPPSGVWRADEGDGQGAAAQSCKGARGVANENETAAL</sequence>
<gene>
    <name evidence="2" type="ORF">THAOC_05767</name>
</gene>
<feature type="compositionally biased region" description="Gly residues" evidence="1">
    <location>
        <begin position="117"/>
        <end position="128"/>
    </location>
</feature>
<keyword evidence="3" id="KW-1185">Reference proteome</keyword>
<dbReference type="EMBL" id="AGNL01005487">
    <property type="protein sequence ID" value="EJK72678.1"/>
    <property type="molecule type" value="Genomic_DNA"/>
</dbReference>
<evidence type="ECO:0000313" key="3">
    <source>
        <dbReference type="Proteomes" id="UP000266841"/>
    </source>
</evidence>
<comment type="caution">
    <text evidence="2">The sequence shown here is derived from an EMBL/GenBank/DDBJ whole genome shotgun (WGS) entry which is preliminary data.</text>
</comment>
<evidence type="ECO:0000256" key="1">
    <source>
        <dbReference type="SAM" id="MobiDB-lite"/>
    </source>
</evidence>
<reference evidence="2 3" key="1">
    <citation type="journal article" date="2012" name="Genome Biol.">
        <title>Genome and low-iron response of an oceanic diatom adapted to chronic iron limitation.</title>
        <authorList>
            <person name="Lommer M."/>
            <person name="Specht M."/>
            <person name="Roy A.S."/>
            <person name="Kraemer L."/>
            <person name="Andreson R."/>
            <person name="Gutowska M.A."/>
            <person name="Wolf J."/>
            <person name="Bergner S.V."/>
            <person name="Schilhabel M.B."/>
            <person name="Klostermeier U.C."/>
            <person name="Beiko R.G."/>
            <person name="Rosenstiel P."/>
            <person name="Hippler M."/>
            <person name="Laroche J."/>
        </authorList>
    </citation>
    <scope>NUCLEOTIDE SEQUENCE [LARGE SCALE GENOMIC DNA]</scope>
    <source>
        <strain evidence="2 3">CCMP1005</strain>
    </source>
</reference>
<name>K0T241_THAOC</name>
<dbReference type="Proteomes" id="UP000266841">
    <property type="component" value="Unassembled WGS sequence"/>
</dbReference>
<feature type="region of interest" description="Disordered" evidence="1">
    <location>
        <begin position="69"/>
        <end position="177"/>
    </location>
</feature>
<evidence type="ECO:0000313" key="2">
    <source>
        <dbReference type="EMBL" id="EJK72678.1"/>
    </source>
</evidence>
<dbReference type="AlphaFoldDB" id="K0T241"/>
<accession>K0T241</accession>
<organism evidence="2 3">
    <name type="scientific">Thalassiosira oceanica</name>
    <name type="common">Marine diatom</name>
    <dbReference type="NCBI Taxonomy" id="159749"/>
    <lineage>
        <taxon>Eukaryota</taxon>
        <taxon>Sar</taxon>
        <taxon>Stramenopiles</taxon>
        <taxon>Ochrophyta</taxon>
        <taxon>Bacillariophyta</taxon>
        <taxon>Coscinodiscophyceae</taxon>
        <taxon>Thalassiosirophycidae</taxon>
        <taxon>Thalassiosirales</taxon>
        <taxon>Thalassiosiraceae</taxon>
        <taxon>Thalassiosira</taxon>
    </lineage>
</organism>